<evidence type="ECO:0000313" key="3">
    <source>
        <dbReference type="Proteomes" id="UP000266841"/>
    </source>
</evidence>
<evidence type="ECO:0000313" key="2">
    <source>
        <dbReference type="EMBL" id="EJK47296.1"/>
    </source>
</evidence>
<evidence type="ECO:0000256" key="1">
    <source>
        <dbReference type="SAM" id="MobiDB-lite"/>
    </source>
</evidence>
<feature type="compositionally biased region" description="Polar residues" evidence="1">
    <location>
        <begin position="110"/>
        <end position="124"/>
    </location>
</feature>
<proteinExistence type="predicted"/>
<gene>
    <name evidence="2" type="ORF">THAOC_33993</name>
</gene>
<keyword evidence="3" id="KW-1185">Reference proteome</keyword>
<organism evidence="2 3">
    <name type="scientific">Thalassiosira oceanica</name>
    <name type="common">Marine diatom</name>
    <dbReference type="NCBI Taxonomy" id="159749"/>
    <lineage>
        <taxon>Eukaryota</taxon>
        <taxon>Sar</taxon>
        <taxon>Stramenopiles</taxon>
        <taxon>Ochrophyta</taxon>
        <taxon>Bacillariophyta</taxon>
        <taxon>Coscinodiscophyceae</taxon>
        <taxon>Thalassiosirophycidae</taxon>
        <taxon>Thalassiosirales</taxon>
        <taxon>Thalassiosiraceae</taxon>
        <taxon>Thalassiosira</taxon>
    </lineage>
</organism>
<name>K0RE21_THAOC</name>
<reference evidence="2 3" key="1">
    <citation type="journal article" date="2012" name="Genome Biol.">
        <title>Genome and low-iron response of an oceanic diatom adapted to chronic iron limitation.</title>
        <authorList>
            <person name="Lommer M."/>
            <person name="Specht M."/>
            <person name="Roy A.S."/>
            <person name="Kraemer L."/>
            <person name="Andreson R."/>
            <person name="Gutowska M.A."/>
            <person name="Wolf J."/>
            <person name="Bergner S.V."/>
            <person name="Schilhabel M.B."/>
            <person name="Klostermeier U.C."/>
            <person name="Beiko R.G."/>
            <person name="Rosenstiel P."/>
            <person name="Hippler M."/>
            <person name="Laroche J."/>
        </authorList>
    </citation>
    <scope>NUCLEOTIDE SEQUENCE [LARGE SCALE GENOMIC DNA]</scope>
    <source>
        <strain evidence="2 3">CCMP1005</strain>
    </source>
</reference>
<dbReference type="EMBL" id="AGNL01047121">
    <property type="protein sequence ID" value="EJK47296.1"/>
    <property type="molecule type" value="Genomic_DNA"/>
</dbReference>
<protein>
    <submittedName>
        <fullName evidence="2">Uncharacterized protein</fullName>
    </submittedName>
</protein>
<feature type="region of interest" description="Disordered" evidence="1">
    <location>
        <begin position="68"/>
        <end position="145"/>
    </location>
</feature>
<dbReference type="Proteomes" id="UP000266841">
    <property type="component" value="Unassembled WGS sequence"/>
</dbReference>
<dbReference type="AlphaFoldDB" id="K0RE21"/>
<feature type="region of interest" description="Disordered" evidence="1">
    <location>
        <begin position="1"/>
        <end position="30"/>
    </location>
</feature>
<accession>K0RE21</accession>
<comment type="caution">
    <text evidence="2">The sequence shown here is derived from an EMBL/GenBank/DDBJ whole genome shotgun (WGS) entry which is preliminary data.</text>
</comment>
<sequence length="145" mass="14669">MFVFGSAAKADADGDDGGGGRGKALSTTDGPPSFAFDASFLSAVTSTTTANGDDAHAAAGGFKFKMPSSQAATEGGEVGDSTPLFGSTLKSRQEVGVGVKTQMKHEAATDGSSNPMGDQLQQAATEPEGFLLYEGGRSRRSSEAH</sequence>
<feature type="compositionally biased region" description="Basic and acidic residues" evidence="1">
    <location>
        <begin position="136"/>
        <end position="145"/>
    </location>
</feature>